<dbReference type="Pfam" id="PF13604">
    <property type="entry name" value="AAA_30"/>
    <property type="match status" value="1"/>
</dbReference>
<dbReference type="Pfam" id="PF08751">
    <property type="entry name" value="TrwC"/>
    <property type="match status" value="1"/>
</dbReference>
<feature type="region of interest" description="Disordered" evidence="1">
    <location>
        <begin position="1022"/>
        <end position="1052"/>
    </location>
</feature>
<proteinExistence type="predicted"/>
<dbReference type="Proteomes" id="UP000589085">
    <property type="component" value="Unassembled WGS sequence"/>
</dbReference>
<dbReference type="Gene3D" id="2.30.30.940">
    <property type="match status" value="1"/>
</dbReference>
<dbReference type="InterPro" id="IPR014862">
    <property type="entry name" value="TrwC"/>
</dbReference>
<comment type="caution">
    <text evidence="3">The sequence shown here is derived from an EMBL/GenBank/DDBJ whole genome shotgun (WGS) entry which is preliminary data.</text>
</comment>
<sequence length="1052" mass="116355">MMSFKKIAANANGKLIVAYLRENKLEPRQDIGMATDPAADTGRRLNAYYTGKDGRGAWMSDMGSRIADALGVDLSRPPGDKTLERLVTARRADTGTEWEATKGRKREISAYDLTFSPDKSVTLAAEFAGTAAEQGVIWIAIHSAAEAAMRLVASEVGQARRTVNGEMFVEQGEVAWIAFRHYTARPTLDIQDGYGGVTARVEVPVPGDPQAHIHHLLLNIVATESGHLGSLDSQRITDTTAHLYGAYFQAILAQRLRELGIAVHVDERGRAIRISAIPEHARDAFSKRHHDTEARAKSFAKAQGREWAGMSADEKYRVLYETNLRYRQAKYDGGNEREIWREMAAAIGWSHDTVLTEAPAALRPRSDRLEEAYTIAAKMIAEEFKTAAVIDHDVLRLHAAHGLIAAGIEDAADITRVVDMVEARGLQIEGEQSVLHIRERHGRVRVTNSRQLRVEREVEALLTEAVAAQGGALSVESIRAAIGRSNLDFQSNAIHGQAQLNMIHHFGRAKQIAFLMGVAGSGKTAMLSVLSDAWHQDGRKVFGAAMAWQQAENMKGAGLDGAFAMTKLLNDLDRGRLALDSKSVLVIDEVSQVAPEQMLRLLQHQKQMGFALRLIGDREQGQSIGAGDAVELLLRHLPPEVTPEILTTVRQRDARDRAIAGMFRSNGRDVTISEDEQRQRDVARVSEALAMKRTDGTVRLVGGDLDQVVTEIAEFYLRRREVLAAGGAKRGITISVPTNEDAALISLAIRNRLKARGELTGPERVIAAVDQRGQTFDLPIVQGDRVRLFDRIYVPTPNGYGRTTFGSNGDFVTVLGWDEKTLRLRNRDGVEATISLDALRDPTGKTDRTRLGFGYAMTIDSAQGITSDEHINAMPRGTGSMTGFRAYVAESRHILRCWTMISEAALREAEEHSRPLGDPTPVTLADLWERAIKDLARHEYKALGIDLLASRKELERILTLAAKLAERRERMFGQKRDPSEEYRNRAATKEVAAVEPAVLCDLGYSLRKTGRELREALERQTALRKAEETRARQSELERQQEQERGRGPAPAM</sequence>
<protein>
    <submittedName>
        <fullName evidence="3">Relaxase domain-containing protein</fullName>
    </submittedName>
</protein>
<evidence type="ECO:0000313" key="4">
    <source>
        <dbReference type="Proteomes" id="UP000589085"/>
    </source>
</evidence>
<dbReference type="AlphaFoldDB" id="A0A7W4IEU4"/>
<name>A0A7W4IEU4_9PROT</name>
<dbReference type="EMBL" id="JABEQJ010000022">
    <property type="protein sequence ID" value="MBB2161573.1"/>
    <property type="molecule type" value="Genomic_DNA"/>
</dbReference>
<evidence type="ECO:0000256" key="1">
    <source>
        <dbReference type="SAM" id="MobiDB-lite"/>
    </source>
</evidence>
<evidence type="ECO:0000259" key="2">
    <source>
        <dbReference type="Pfam" id="PF08751"/>
    </source>
</evidence>
<dbReference type="SUPFAM" id="SSF52540">
    <property type="entry name" value="P-loop containing nucleoside triphosphate hydrolases"/>
    <property type="match status" value="2"/>
</dbReference>
<dbReference type="SUPFAM" id="SSF55464">
    <property type="entry name" value="Origin of replication-binding domain, RBD-like"/>
    <property type="match status" value="1"/>
</dbReference>
<dbReference type="Gene3D" id="3.40.50.300">
    <property type="entry name" value="P-loop containing nucleotide triphosphate hydrolases"/>
    <property type="match status" value="2"/>
</dbReference>
<reference evidence="3 4" key="1">
    <citation type="submission" date="2020-04" db="EMBL/GenBank/DDBJ databases">
        <title>Description of novel Gluconacetobacter.</title>
        <authorList>
            <person name="Sombolestani A."/>
        </authorList>
    </citation>
    <scope>NUCLEOTIDE SEQUENCE [LARGE SCALE GENOMIC DNA]</scope>
    <source>
        <strain evidence="3 4">LMG 19747</strain>
    </source>
</reference>
<feature type="domain" description="TrwC relaxase" evidence="2">
    <location>
        <begin position="40"/>
        <end position="346"/>
    </location>
</feature>
<gene>
    <name evidence="3" type="ORF">HLH48_15575</name>
</gene>
<dbReference type="InterPro" id="IPR027417">
    <property type="entry name" value="P-loop_NTPase"/>
</dbReference>
<organism evidence="3 4">
    <name type="scientific">Gluconacetobacter sacchari</name>
    <dbReference type="NCBI Taxonomy" id="92759"/>
    <lineage>
        <taxon>Bacteria</taxon>
        <taxon>Pseudomonadati</taxon>
        <taxon>Pseudomonadota</taxon>
        <taxon>Alphaproteobacteria</taxon>
        <taxon>Acetobacterales</taxon>
        <taxon>Acetobacteraceae</taxon>
        <taxon>Gluconacetobacter</taxon>
    </lineage>
</organism>
<feature type="compositionally biased region" description="Basic and acidic residues" evidence="1">
    <location>
        <begin position="1024"/>
        <end position="1046"/>
    </location>
</feature>
<accession>A0A7W4IEU4</accession>
<dbReference type="RefSeq" id="WP_182998404.1">
    <property type="nucleotide sequence ID" value="NZ_JABEQJ010000022.1"/>
</dbReference>
<evidence type="ECO:0000313" key="3">
    <source>
        <dbReference type="EMBL" id="MBB2161573.1"/>
    </source>
</evidence>
<dbReference type="NCBIfam" id="NF041492">
    <property type="entry name" value="MobF"/>
    <property type="match status" value="1"/>
</dbReference>